<proteinExistence type="predicted"/>
<evidence type="ECO:0000313" key="1">
    <source>
        <dbReference type="EMBL" id="GAG08546.1"/>
    </source>
</evidence>
<organism evidence="1">
    <name type="scientific">marine sediment metagenome</name>
    <dbReference type="NCBI Taxonomy" id="412755"/>
    <lineage>
        <taxon>unclassified sequences</taxon>
        <taxon>metagenomes</taxon>
        <taxon>ecological metagenomes</taxon>
    </lineage>
</organism>
<sequence length="49" mass="5711">INKVLRTGGRKISDVFTRCKVSYIELKADCFTNLNTRAEYEEFCKKYGT</sequence>
<reference evidence="1" key="1">
    <citation type="journal article" date="2014" name="Front. Microbiol.">
        <title>High frequency of phylogenetically diverse reductive dehalogenase-homologous genes in deep subseafloor sedimentary metagenomes.</title>
        <authorList>
            <person name="Kawai M."/>
            <person name="Futagami T."/>
            <person name="Toyoda A."/>
            <person name="Takaki Y."/>
            <person name="Nishi S."/>
            <person name="Hori S."/>
            <person name="Arai W."/>
            <person name="Tsubouchi T."/>
            <person name="Morono Y."/>
            <person name="Uchiyama I."/>
            <person name="Ito T."/>
            <person name="Fujiyama A."/>
            <person name="Inagaki F."/>
            <person name="Takami H."/>
        </authorList>
    </citation>
    <scope>NUCLEOTIDE SEQUENCE</scope>
    <source>
        <strain evidence="1">Expedition CK06-06</strain>
    </source>
</reference>
<comment type="caution">
    <text evidence="1">The sequence shown here is derived from an EMBL/GenBank/DDBJ whole genome shotgun (WGS) entry which is preliminary data.</text>
</comment>
<gene>
    <name evidence="1" type="ORF">S01H1_46514</name>
</gene>
<dbReference type="AlphaFoldDB" id="X0W7B2"/>
<dbReference type="InterPro" id="IPR029044">
    <property type="entry name" value="Nucleotide-diphossugar_trans"/>
</dbReference>
<name>X0W7B2_9ZZZZ</name>
<dbReference type="EMBL" id="BARS01029786">
    <property type="protein sequence ID" value="GAG08546.1"/>
    <property type="molecule type" value="Genomic_DNA"/>
</dbReference>
<feature type="non-terminal residue" evidence="1">
    <location>
        <position position="1"/>
    </location>
</feature>
<protein>
    <recommendedName>
        <fullName evidence="2">MobA-like NTP transferase domain-containing protein</fullName>
    </recommendedName>
</protein>
<dbReference type="Gene3D" id="3.90.550.10">
    <property type="entry name" value="Spore Coat Polysaccharide Biosynthesis Protein SpsA, Chain A"/>
    <property type="match status" value="1"/>
</dbReference>
<accession>X0W7B2</accession>
<evidence type="ECO:0008006" key="2">
    <source>
        <dbReference type="Google" id="ProtNLM"/>
    </source>
</evidence>